<gene>
    <name evidence="3" type="ORF">Vbra_19902</name>
</gene>
<feature type="region of interest" description="Disordered" evidence="1">
    <location>
        <begin position="1"/>
        <end position="52"/>
    </location>
</feature>
<feature type="compositionally biased region" description="Low complexity" evidence="1">
    <location>
        <begin position="18"/>
        <end position="43"/>
    </location>
</feature>
<dbReference type="VEuPathDB" id="CryptoDB:Vbra_19902"/>
<evidence type="ECO:0000313" key="3">
    <source>
        <dbReference type="EMBL" id="CEM40072.1"/>
    </source>
</evidence>
<protein>
    <recommendedName>
        <fullName evidence="2">DEK-C domain-containing protein</fullName>
    </recommendedName>
</protein>
<dbReference type="OMA" id="MRIRIKY"/>
<feature type="domain" description="DEK-C" evidence="2">
    <location>
        <begin position="47"/>
        <end position="102"/>
    </location>
</feature>
<dbReference type="OrthoDB" id="370884at2759"/>
<evidence type="ECO:0000313" key="4">
    <source>
        <dbReference type="Proteomes" id="UP000041254"/>
    </source>
</evidence>
<dbReference type="InterPro" id="IPR014876">
    <property type="entry name" value="DEK_C"/>
</dbReference>
<dbReference type="AlphaFoldDB" id="A0A0G4H851"/>
<dbReference type="SUPFAM" id="SSF109715">
    <property type="entry name" value="DEK C-terminal domain"/>
    <property type="match status" value="1"/>
</dbReference>
<feature type="compositionally biased region" description="Basic residues" evidence="1">
    <location>
        <begin position="132"/>
        <end position="147"/>
    </location>
</feature>
<feature type="compositionally biased region" description="Acidic residues" evidence="1">
    <location>
        <begin position="198"/>
        <end position="209"/>
    </location>
</feature>
<feature type="region of interest" description="Disordered" evidence="1">
    <location>
        <begin position="290"/>
        <end position="326"/>
    </location>
</feature>
<dbReference type="Pfam" id="PF08766">
    <property type="entry name" value="DEK_C"/>
    <property type="match status" value="1"/>
</dbReference>
<dbReference type="InParanoid" id="A0A0G4H851"/>
<evidence type="ECO:0000256" key="1">
    <source>
        <dbReference type="SAM" id="MobiDB-lite"/>
    </source>
</evidence>
<name>A0A0G4H851_VITBC</name>
<organism evidence="3 4">
    <name type="scientific">Vitrella brassicaformis (strain CCMP3155)</name>
    <dbReference type="NCBI Taxonomy" id="1169540"/>
    <lineage>
        <taxon>Eukaryota</taxon>
        <taxon>Sar</taxon>
        <taxon>Alveolata</taxon>
        <taxon>Colpodellida</taxon>
        <taxon>Vitrellaceae</taxon>
        <taxon>Vitrella</taxon>
    </lineage>
</organism>
<feature type="compositionally biased region" description="Acidic residues" evidence="1">
    <location>
        <begin position="156"/>
        <end position="170"/>
    </location>
</feature>
<keyword evidence="4" id="KW-1185">Reference proteome</keyword>
<dbReference type="Proteomes" id="UP000041254">
    <property type="component" value="Unassembled WGS sequence"/>
</dbReference>
<feature type="compositionally biased region" description="Acidic residues" evidence="1">
    <location>
        <begin position="103"/>
        <end position="119"/>
    </location>
</feature>
<reference evidence="3 4" key="1">
    <citation type="submission" date="2014-11" db="EMBL/GenBank/DDBJ databases">
        <authorList>
            <person name="Zhu J."/>
            <person name="Qi W."/>
            <person name="Song R."/>
        </authorList>
    </citation>
    <scope>NUCLEOTIDE SEQUENCE [LARGE SCALE GENOMIC DNA]</scope>
</reference>
<feature type="region of interest" description="Disordered" evidence="1">
    <location>
        <begin position="103"/>
        <end position="249"/>
    </location>
</feature>
<dbReference type="PROSITE" id="PS51998">
    <property type="entry name" value="DEK_C"/>
    <property type="match status" value="1"/>
</dbReference>
<dbReference type="Gene3D" id="1.10.10.60">
    <property type="entry name" value="Homeodomain-like"/>
    <property type="match status" value="1"/>
</dbReference>
<sequence length="386" mass="42179">MEASAEVKREEQPNVQSNGEAAPAEPAAEGAPGAAAVNGAVNGTGEMPSDDTIADKIREIMKGTSLEQLSIKKIREQLGDFFHVDMTAKKAWIKTTVDRVLEEMAEDDDENDDQEDGGANDETSKDEGAKKPNGKSRPKGGKGKKNRGRGETDNEKAEDEPEDDEMEGDEDQPKKKSGGKAGGKRTQKKKRAKAKADAEDEEEEEEDDGEGGKRRKLGSSRYASGSSRNKSSKGKSKKDNSMYQGRGRMMNYLSDALQNFMSPDKTARFTEQEIVDKILEYVTDNNLLIPTEKKKGGGSSGTAGEAAEGEADKAMAAEEGQGEHTDLSKALAKKGQYFKVDETLKPLFKKSKEKCFKSAILNTLKTTRAIKRYRVYGLDNLDDEDE</sequence>
<dbReference type="EMBL" id="CDMY01001064">
    <property type="protein sequence ID" value="CEM40072.1"/>
    <property type="molecule type" value="Genomic_DNA"/>
</dbReference>
<feature type="compositionally biased region" description="Basic and acidic residues" evidence="1">
    <location>
        <begin position="310"/>
        <end position="326"/>
    </location>
</feature>
<proteinExistence type="predicted"/>
<evidence type="ECO:0000259" key="2">
    <source>
        <dbReference type="PROSITE" id="PS51998"/>
    </source>
</evidence>
<feature type="compositionally biased region" description="Basic residues" evidence="1">
    <location>
        <begin position="175"/>
        <end position="193"/>
    </location>
</feature>
<feature type="compositionally biased region" description="Basic and acidic residues" evidence="1">
    <location>
        <begin position="1"/>
        <end position="12"/>
    </location>
</feature>
<feature type="compositionally biased region" description="Low complexity" evidence="1">
    <location>
        <begin position="219"/>
        <end position="229"/>
    </location>
</feature>
<accession>A0A0G4H851</accession>